<name>A0ABP1GAV5_9CHLO</name>
<dbReference type="InterPro" id="IPR011009">
    <property type="entry name" value="Kinase-like_dom_sf"/>
</dbReference>
<keyword evidence="2" id="KW-1185">Reference proteome</keyword>
<dbReference type="Proteomes" id="UP001497392">
    <property type="component" value="Unassembled WGS sequence"/>
</dbReference>
<dbReference type="EMBL" id="CAXHTA020000017">
    <property type="protein sequence ID" value="CAL5227258.1"/>
    <property type="molecule type" value="Genomic_DNA"/>
</dbReference>
<dbReference type="SUPFAM" id="SSF56112">
    <property type="entry name" value="Protein kinase-like (PK-like)"/>
    <property type="match status" value="1"/>
</dbReference>
<reference evidence="1 2" key="1">
    <citation type="submission" date="2024-06" db="EMBL/GenBank/DDBJ databases">
        <authorList>
            <person name="Kraege A."/>
            <person name="Thomma B."/>
        </authorList>
    </citation>
    <scope>NUCLEOTIDE SEQUENCE [LARGE SCALE GENOMIC DNA]</scope>
</reference>
<proteinExistence type="predicted"/>
<evidence type="ECO:0000313" key="2">
    <source>
        <dbReference type="Proteomes" id="UP001497392"/>
    </source>
</evidence>
<evidence type="ECO:0000313" key="1">
    <source>
        <dbReference type="EMBL" id="CAL5227258.1"/>
    </source>
</evidence>
<organism evidence="1 2">
    <name type="scientific">Coccomyxa viridis</name>
    <dbReference type="NCBI Taxonomy" id="1274662"/>
    <lineage>
        <taxon>Eukaryota</taxon>
        <taxon>Viridiplantae</taxon>
        <taxon>Chlorophyta</taxon>
        <taxon>core chlorophytes</taxon>
        <taxon>Trebouxiophyceae</taxon>
        <taxon>Trebouxiophyceae incertae sedis</taxon>
        <taxon>Coccomyxaceae</taxon>
        <taxon>Coccomyxa</taxon>
    </lineage>
</organism>
<accession>A0ABP1GAV5</accession>
<protein>
    <submittedName>
        <fullName evidence="1">G10188 protein</fullName>
    </submittedName>
</protein>
<comment type="caution">
    <text evidence="1">The sequence shown here is derived from an EMBL/GenBank/DDBJ whole genome shotgun (WGS) entry which is preliminary data.</text>
</comment>
<gene>
    <name evidence="1" type="primary">g10188</name>
    <name evidence="1" type="ORF">VP750_LOCUS9164</name>
</gene>
<sequence>MIGVAVLHADEYLDTALCTRSKKYHATLATGAVSDSTAAPFYAALQCFLPTPSAYANSADEWLRELMADLDGQLLDHRPHRQHGTPLEVLCKAFAKYPTLMLSEEPLPADCKAVYAMMEAASQVGLDETTQLQPDMLKILEAWLGHKITWTQSKLGDSQPIITGRVGQHTVLLVKLKTDKGGNARAELLRYYLDVLASQERAGDLLQRSCMPMLSLEINCGILCVGGLVVIKRTVLSKPLMQPTQLYLSDDPEHMLALARTMAAIRLTLDTLAAEQQDAAHIGTSPQHWPGRPWPLCHGEYESWEVEKLGETNLYLLKPPSTAACSRSMAGGAAGVAQNAAGSKSPAGLAAGAPVQPMRLVAKFWKPHDDHALGDLVQQAWHMQGVAPEVVATSKVGSWRLKVMEYMAPEEGWAPLSYFAPAAVELHTEANGCEMPEGIDPARLLPARRDEWKTICEAALQALRKGREAQVTPPAGISLVDGQKVRTVHADMRLNNILARRGPSGWEISFVDFGWSGIHGLSKYPVLMNSEVHWPPGAEPRAHLMQQHDEILLRNELREGM</sequence>